<evidence type="ECO:0000256" key="4">
    <source>
        <dbReference type="SAM" id="MobiDB-lite"/>
    </source>
</evidence>
<reference evidence="6 7" key="1">
    <citation type="journal article" date="2019" name="Mol. Ecol. Resour.">
        <title>Chromosome-level genome assembly of Triplophysa tibetana, a fish adapted to the harsh high-altitude environment of the Tibetan Plateau.</title>
        <authorList>
            <person name="Yang X."/>
            <person name="Liu H."/>
            <person name="Ma Z."/>
            <person name="Zou Y."/>
            <person name="Zou M."/>
            <person name="Mao Y."/>
            <person name="Li X."/>
            <person name="Wang H."/>
            <person name="Chen T."/>
            <person name="Wang W."/>
            <person name="Yang R."/>
        </authorList>
    </citation>
    <scope>NUCLEOTIDE SEQUENCE [LARGE SCALE GENOMIC DNA]</scope>
    <source>
        <strain evidence="6">TTIB1903HZAU</strain>
        <tissue evidence="6">Muscle</tissue>
    </source>
</reference>
<keyword evidence="7" id="KW-1185">Reference proteome</keyword>
<feature type="DNA-binding region" description="HMG box" evidence="3">
    <location>
        <begin position="552"/>
        <end position="620"/>
    </location>
</feature>
<feature type="compositionally biased region" description="Low complexity" evidence="4">
    <location>
        <begin position="417"/>
        <end position="433"/>
    </location>
</feature>
<dbReference type="Gene3D" id="3.30.230.10">
    <property type="match status" value="1"/>
</dbReference>
<dbReference type="FunFam" id="3.30.565.10:FF:000017">
    <property type="entry name" value="PMS1 homolog 1, mismatch repair system component"/>
    <property type="match status" value="1"/>
</dbReference>
<dbReference type="GO" id="GO:0016887">
    <property type="term" value="F:ATP hydrolysis activity"/>
    <property type="evidence" value="ECO:0007669"/>
    <property type="project" value="InterPro"/>
</dbReference>
<dbReference type="PROSITE" id="PS00058">
    <property type="entry name" value="DNA_MISMATCH_REPAIR_1"/>
    <property type="match status" value="1"/>
</dbReference>
<evidence type="ECO:0000259" key="5">
    <source>
        <dbReference type="PROSITE" id="PS50118"/>
    </source>
</evidence>
<dbReference type="InterPro" id="IPR013507">
    <property type="entry name" value="DNA_mismatch_S5_2-like"/>
</dbReference>
<comment type="caution">
    <text evidence="6">The sequence shown here is derived from an EMBL/GenBank/DDBJ whole genome shotgun (WGS) entry which is preliminary data.</text>
</comment>
<keyword evidence="2" id="KW-0227">DNA damage</keyword>
<dbReference type="CDD" id="cd21985">
    <property type="entry name" value="HMG-box_PMS1"/>
    <property type="match status" value="1"/>
</dbReference>
<keyword evidence="3" id="KW-0539">Nucleus</keyword>
<dbReference type="EMBL" id="SOYY01000010">
    <property type="protein sequence ID" value="KAA0715537.1"/>
    <property type="molecule type" value="Genomic_DNA"/>
</dbReference>
<dbReference type="GO" id="GO:0006298">
    <property type="term" value="P:mismatch repair"/>
    <property type="evidence" value="ECO:0007669"/>
    <property type="project" value="InterPro"/>
</dbReference>
<proteinExistence type="inferred from homology"/>
<feature type="region of interest" description="Disordered" evidence="4">
    <location>
        <begin position="508"/>
        <end position="527"/>
    </location>
</feature>
<evidence type="ECO:0000256" key="3">
    <source>
        <dbReference type="PROSITE-ProRule" id="PRU00267"/>
    </source>
</evidence>
<feature type="compositionally biased region" description="Polar residues" evidence="4">
    <location>
        <begin position="407"/>
        <end position="416"/>
    </location>
</feature>
<organism evidence="6 7">
    <name type="scientific">Triplophysa tibetana</name>
    <dbReference type="NCBI Taxonomy" id="1572043"/>
    <lineage>
        <taxon>Eukaryota</taxon>
        <taxon>Metazoa</taxon>
        <taxon>Chordata</taxon>
        <taxon>Craniata</taxon>
        <taxon>Vertebrata</taxon>
        <taxon>Euteleostomi</taxon>
        <taxon>Actinopterygii</taxon>
        <taxon>Neopterygii</taxon>
        <taxon>Teleostei</taxon>
        <taxon>Ostariophysi</taxon>
        <taxon>Cypriniformes</taxon>
        <taxon>Nemacheilidae</taxon>
        <taxon>Triplophysa</taxon>
    </lineage>
</organism>
<dbReference type="Gene3D" id="3.30.565.10">
    <property type="entry name" value="Histidine kinase-like ATPase, C-terminal domain"/>
    <property type="match status" value="1"/>
</dbReference>
<dbReference type="InterPro" id="IPR002099">
    <property type="entry name" value="MutL/Mlh/PMS"/>
</dbReference>
<dbReference type="SUPFAM" id="SSF55874">
    <property type="entry name" value="ATPase domain of HSP90 chaperone/DNA topoisomerase II/histidine kinase"/>
    <property type="match status" value="1"/>
</dbReference>
<dbReference type="GO" id="GO:0140664">
    <property type="term" value="F:ATP-dependent DNA damage sensor activity"/>
    <property type="evidence" value="ECO:0007669"/>
    <property type="project" value="InterPro"/>
</dbReference>
<feature type="domain" description="HMG box" evidence="5">
    <location>
        <begin position="552"/>
        <end position="620"/>
    </location>
</feature>
<dbReference type="NCBIfam" id="TIGR00585">
    <property type="entry name" value="mutl"/>
    <property type="match status" value="1"/>
</dbReference>
<dbReference type="CDD" id="cd03485">
    <property type="entry name" value="MutL_Trans_hPMS_1_like"/>
    <property type="match status" value="1"/>
</dbReference>
<feature type="region of interest" description="Disordered" evidence="4">
    <location>
        <begin position="456"/>
        <end position="481"/>
    </location>
</feature>
<accession>A0A5A9P4D4</accession>
<dbReference type="AlphaFoldDB" id="A0A5A9P4D4"/>
<dbReference type="InterPro" id="IPR014762">
    <property type="entry name" value="DNA_mismatch_repair_CS"/>
</dbReference>
<evidence type="ECO:0000256" key="1">
    <source>
        <dbReference type="ARBA" id="ARBA00006082"/>
    </source>
</evidence>
<gene>
    <name evidence="6" type="ORF">E1301_Tti010085</name>
</gene>
<dbReference type="InterPro" id="IPR020568">
    <property type="entry name" value="Ribosomal_Su5_D2-typ_SF"/>
</dbReference>
<dbReference type="SUPFAM" id="SSF47095">
    <property type="entry name" value="HMG-box"/>
    <property type="match status" value="1"/>
</dbReference>
<dbReference type="InterPro" id="IPR009071">
    <property type="entry name" value="HMG_box_dom"/>
</dbReference>
<dbReference type="GO" id="GO:0005524">
    <property type="term" value="F:ATP binding"/>
    <property type="evidence" value="ECO:0007669"/>
    <property type="project" value="InterPro"/>
</dbReference>
<dbReference type="FunFam" id="1.10.30.10:FF:000026">
    <property type="entry name" value="PMS1 homolog 1, mismatch repair system component"/>
    <property type="match status" value="1"/>
</dbReference>
<dbReference type="PANTHER" id="PTHR10073">
    <property type="entry name" value="DNA MISMATCH REPAIR PROTEIN MLH, PMS, MUTL"/>
    <property type="match status" value="1"/>
</dbReference>
<feature type="compositionally biased region" description="Basic and acidic residues" evidence="4">
    <location>
        <begin position="356"/>
        <end position="366"/>
    </location>
</feature>
<dbReference type="PROSITE" id="PS50118">
    <property type="entry name" value="HMG_BOX_2"/>
    <property type="match status" value="1"/>
</dbReference>
<evidence type="ECO:0000256" key="2">
    <source>
        <dbReference type="ARBA" id="ARBA00022763"/>
    </source>
</evidence>
<sequence length="922" mass="102667">MKALPAETVRLLCSSQVITSVLNVVKELIENSLDAGSSSLEVKLENYGLDRIEVRDNGSGIKATDVPVMAVKHYTSKISCHEDLEHLETYGFRGEALASICAISEVIITTKTADDDFSIQHTVDHNGQVVSQKPSHLGEGTTVCASNLFKNLPVRRQYYSNTKKCKEELKRVHNLLMAYAVVKPELRITLSHNKAVVWQKSRVSDHRAALMAVLGAACVANLLPVQHRQEQPEIDIDGFLPKPGSDLNSTSSSSPDKTFIFINSRPVHHKDILKLVKQYYINSHSKNDSVSRRYPHLMINITIPASTVDINLTPDKTQVMLQDKVEVMLAMEAMLISLYGSYSIGDDKLKTGKDISEREQNQHRPTTDISLMGPPEQPTTDISLIGPPEQPTTDSSLMDQPKHLEHSSTNTSKQEVSLNTTANTSSSSSSDDWIINRRSSDFDSINSSSVDDVAMNSTTDLNYDSPKASKRDSGPNLENDLSAESWSMGKCFSNQITGEDLEPVKLHLPNAEQDSREPRTTKKTSPSKISSYTIMEKMAKLTAFDLISNRSVRQPLSAFSLFEQDTRSQVLEEKPKASLQDVTNAVKERWEYLGEEDRKKYESKAEKSLNYYNLQRKRATEGGVQCAEGKKQMNASSSLNKAQGVKRKAPLAKQQALDKLFSAQPPGKRSPAKLSKPLPFSIETLKRSLNLLSNQKSSSAQGLRLVNRLASHGAWVVLCGRKLMLLNPFRVEEALLFKRLLKNNILPTARPQSPVQLTDGVLGGQEYMDILMNMEKGSPCRNGGIYFTDPRLVANGFQIKLIPGSSSTERCLEVTGMADCMPFYGIGDLREILQSVKDQDAKTVEHCRPLKVSNYLEGEAVRLVRQLPLNLSRADVKNTVCRMKEELNTESQVCLHGRPFYHDLLTVPETEEDALKIMSYSH</sequence>
<dbReference type="InterPro" id="IPR038973">
    <property type="entry name" value="MutL/Mlh/Pms-like"/>
</dbReference>
<name>A0A5A9P4D4_9TELE</name>
<dbReference type="Pfam" id="PF00505">
    <property type="entry name" value="HMG_box"/>
    <property type="match status" value="1"/>
</dbReference>
<dbReference type="PANTHER" id="PTHR10073:SF54">
    <property type="entry name" value="PMS1 PROTEIN HOMOLOG 1"/>
    <property type="match status" value="1"/>
</dbReference>
<dbReference type="Pfam" id="PF01119">
    <property type="entry name" value="DNA_mis_repair"/>
    <property type="match status" value="1"/>
</dbReference>
<dbReference type="Proteomes" id="UP000324632">
    <property type="component" value="Chromosome 10"/>
</dbReference>
<dbReference type="FunFam" id="3.30.230.10:FF:000030">
    <property type="entry name" value="PMS1 homolog 1, mismatch repair system component"/>
    <property type="match status" value="1"/>
</dbReference>
<dbReference type="Pfam" id="PF13589">
    <property type="entry name" value="HATPase_c_3"/>
    <property type="match status" value="1"/>
</dbReference>
<dbReference type="SUPFAM" id="SSF54211">
    <property type="entry name" value="Ribosomal protein S5 domain 2-like"/>
    <property type="match status" value="1"/>
</dbReference>
<evidence type="ECO:0000313" key="6">
    <source>
        <dbReference type="EMBL" id="KAA0715537.1"/>
    </source>
</evidence>
<keyword evidence="3" id="KW-0238">DNA-binding</keyword>
<dbReference type="InterPro" id="IPR036890">
    <property type="entry name" value="HATPase_C_sf"/>
</dbReference>
<dbReference type="Gene3D" id="1.10.30.10">
    <property type="entry name" value="High mobility group box domain"/>
    <property type="match status" value="1"/>
</dbReference>
<comment type="similarity">
    <text evidence="1">Belongs to the DNA mismatch repair MutL/HexB family.</text>
</comment>
<dbReference type="InterPro" id="IPR036910">
    <property type="entry name" value="HMG_box_dom_sf"/>
</dbReference>
<evidence type="ECO:0000313" key="7">
    <source>
        <dbReference type="Proteomes" id="UP000324632"/>
    </source>
</evidence>
<feature type="region of interest" description="Disordered" evidence="4">
    <location>
        <begin position="356"/>
        <end position="434"/>
    </location>
</feature>
<dbReference type="SMART" id="SM00398">
    <property type="entry name" value="HMG"/>
    <property type="match status" value="1"/>
</dbReference>
<dbReference type="GO" id="GO:0030983">
    <property type="term" value="F:mismatched DNA binding"/>
    <property type="evidence" value="ECO:0007669"/>
    <property type="project" value="InterPro"/>
</dbReference>
<dbReference type="InterPro" id="IPR014721">
    <property type="entry name" value="Ribsml_uS5_D2-typ_fold_subgr"/>
</dbReference>
<dbReference type="SMART" id="SM01340">
    <property type="entry name" value="DNA_mis_repair"/>
    <property type="match status" value="1"/>
</dbReference>
<dbReference type="GO" id="GO:0032389">
    <property type="term" value="C:MutLalpha complex"/>
    <property type="evidence" value="ECO:0007669"/>
    <property type="project" value="TreeGrafter"/>
</dbReference>
<protein>
    <submittedName>
        <fullName evidence="6">PMS1 protein-like protein 1 DNA mismatch repair protein</fullName>
    </submittedName>
</protein>
<dbReference type="CDD" id="cd16926">
    <property type="entry name" value="HATPase_MutL-MLH-PMS-like"/>
    <property type="match status" value="1"/>
</dbReference>